<feature type="region of interest" description="Disordered" evidence="13">
    <location>
        <begin position="913"/>
        <end position="942"/>
    </location>
</feature>
<evidence type="ECO:0000256" key="12">
    <source>
        <dbReference type="ARBA" id="ARBA00023136"/>
    </source>
</evidence>
<keyword evidence="12 14" id="KW-0472">Membrane</keyword>
<dbReference type="Gene3D" id="3.30.40.10">
    <property type="entry name" value="Zinc/RING finger domain, C3HC4 (zinc finger)"/>
    <property type="match status" value="1"/>
</dbReference>
<evidence type="ECO:0000256" key="2">
    <source>
        <dbReference type="ARBA" id="ARBA00004141"/>
    </source>
</evidence>
<sequence length="2420" mass="266611">MDNNAHAQAAPIAGPTQQAASSARAGNVRPGEEKRIFSFEDSNWRESELHGLDFIDVDEDEDLPRAKRRSSSSNKGFDNLFNTRSIFGSSPEPAEPDTCRICSGPAEPGMPLYHPCKCSGTIRHVHQDCLKSWLDTSHRTRCDLCNHTFTYKKLYSVNMPTTLPARVVIGPMLKQVGKWTLVFLRLVLVGTVWLALLPALLHWCWRVGFWLSDYVSLRLSGKLYYLELYGPQYLNTTDVVSEATSAIMPSTTFSSNAADTVPVEVTFPPSLLQALSTAFPTHEPLSSAISSLQSILQKNQPTPTDPSPTPHPNAAMMSSAFSHIASLLEENKHNLRRSRFRPRRVLPGEEYASLRQFALSISGKAMFGQDSSFIWDMARLWYYMIRHTCLWIVSTMSTALVYPYHASRHLFNSANAIYSNTTWQRIDEIAEQLTTPIVTGQIIAVAIVVAFVLLFFLREWVIVNAEPGMFEDPAPEGQAAEDGNRAVAQQAQQPNLIAIGNVVPGAFPPDPPAPPPNAAPRPAEWERDVDLAEPRPPSPNIISQEEQEQLMKEVMDWRREQDEVISKSKAEVDEWQWGKKKVIIDDWKEQKMKAIKDKVAPEDDVIDNLDGNATPPVRVANPFDKGKGKGKRIFDERDLEVEKFEFRNLDAVEDNGADVEYIEVLQRPTRKVPHLPKRYEGNSLATTSTQRKASPFAGTPPAMPDKGLANFEFSFSASRSLPRTLPTEPVAVTSFRPDTFRPLPPSIPHLQPSRPLFPPANVKESIVDSEKNEETAEEGSNSLSDAPSSLPVSMAEAAVNSSQQEPPVSSTLAEGVRTSPEKKSSVANDNPMDGEPFTIVSPFKLALPPFSSLVPPAPPSPAPSKLPFSVRDFKIAPLEQAMPKVGSTSSSVPAGLYEMRPNDEFDDALQTELTPNPTQPSIQLARKRSNEGSKRRIRSRVRAGPFSSFSNVQNLANAEELRPSPIFVVPTVPAAYPSNYETMRPLVLAGQSDESVLETSRSRPFVFHAPSNTSGSSGYPSPSGHETQKPSLISSTSLNIHAKPFQPVSISAPITPSELGSFGSIPKGFTASQQPLGHNSFANVASLHQSDATPFAYAPFDRDSTNPLIYRQAGDSFSAGAASQPKGLPHIAPGFGYTPARTTFTANGPLHGHHMSMGMVSDTGDGSPTQNPVDLPFVRRGRALTAGANEPFPPGRPPTQPLSGLATQPGAQSHQRSSSLSTHLTSSSRARPEDNHLLRPSSSSSGDSSAASATFSPMPWYGLPDSRPDIDRKKLEEMERRELLKAQHKAISAAAKGKGRGGNTEEVRQSKARVSPPELVILSSRTQKPAVVPPQDGLAQLPSVTPSSSRSVEIVVLGQPRSNSFEPGQQKPVDDRTSLPTPALFSSSSQLPSKGTYRANIAETSGTEPADSVVKVASIPPASLLAHENRKRAPGLITIPKFDTIMPNGQSSNPLKRPSLPSAASPIIVEERPSSQMALYQPPEEFRPLVRQSNGEGTTPDSSLPPLMDYYFQPLDRGLGTNATVHLHPRDEPEALQMLAEPENNIEVPLVLDDDLPDLEGLPEDEVVIEGQEAIIDIANAAEPPAPAPPPAEDVWDDEWTHLLEAVGMTGPWYCIVQNAALVIVIFNVTLGVGIFMPYILGRTASLIVVNPSDVVATLATPGDRPGFLGQQFPPIWKPRQGASFSLMGKGIALLFGDLVPSLKYVTAIGQKLACSYLSTADRLFGFIHSNTTATNLTASQGHKFVSKLWSVIRPTSVLSATVDFVVGSIRWYQMHMPCHTDGPAASSLVNMARAFDYAVCSFFPDALQDPANGNRVFYHWMLTSLRDVASDRTLAVLFGYLITVAGLAVHTRITMQKSSYMVLMLFKVACFVLFEAVIKPLLFGFVIDIFTLSLFPGVSVQSRISFWNSAPYSNLFHHWLVGNVVVVQFLYFLQDLQKALRPGALLQVRKVLDPATPSIREMISKSIMWHSLKYALTLTSNLCLLWIVLGLTIDVNNLLTSNFVPLRWDLRRPLSDVPIDLIILHIFLPATFRFLKLKRIIRNTVKTFFTEWSRFLNLQSVILGETLIDPVAGSYWRVPVAEDAIRLAGRPSAIQTDALGNGLTQEDRDMIDLQIFASRKSQRIPQNDYKVVFYPDHYRVRIGIFLIVLWAAFFGTAWTSITLPIRIGRLTFKLLLNKTDVHDAYSWIVGLYLFWFASFVKYLVGREQRRWSKYLSTRTRNAFPVKLFVRHTAAMLGRLALAVMWLVFLLPLLIGLFFEIYLVVPLTYHLHPGLTPTVRLADAWAGGMIIGAIVLRAARLGQPDQLPELFDRIRREGWFKIKARALASELGPITAGLIGLVIGPLILQILLPAWLGDEYARGSAVLKVFLPTLIVMAVMSTLVTTAHGLLYLWVEAIRDQQYLDKEIIQNLEDSPADSM</sequence>
<dbReference type="EC" id="2.3.2.27" evidence="4"/>
<feature type="compositionally biased region" description="Low complexity" evidence="13">
    <location>
        <begin position="1010"/>
        <end position="1024"/>
    </location>
</feature>
<dbReference type="Pfam" id="PF23113">
    <property type="entry name" value="MARCHF6_C"/>
    <property type="match status" value="1"/>
</dbReference>
<dbReference type="PROSITE" id="PS51292">
    <property type="entry name" value="ZF_RING_CH"/>
    <property type="match status" value="1"/>
</dbReference>
<dbReference type="SUPFAM" id="SSF57850">
    <property type="entry name" value="RING/U-box"/>
    <property type="match status" value="1"/>
</dbReference>
<keyword evidence="9" id="KW-0833">Ubl conjugation pathway</keyword>
<comment type="pathway">
    <text evidence="3">Protein modification; protein ubiquitination.</text>
</comment>
<protein>
    <recommendedName>
        <fullName evidence="4">RING-type E3 ubiquitin transferase</fullName>
        <ecNumber evidence="4">2.3.2.27</ecNumber>
    </recommendedName>
</protein>
<evidence type="ECO:0000259" key="15">
    <source>
        <dbReference type="PROSITE" id="PS51292"/>
    </source>
</evidence>
<dbReference type="InterPro" id="IPR056521">
    <property type="entry name" value="MARCHF6-like_C"/>
</dbReference>
<feature type="region of interest" description="Disordered" evidence="13">
    <location>
        <begin position="606"/>
        <end position="631"/>
    </location>
</feature>
<dbReference type="PANTHER" id="PTHR13145">
    <property type="entry name" value="SSM4 PROTEIN"/>
    <property type="match status" value="1"/>
</dbReference>
<feature type="transmembrane region" description="Helical" evidence="14">
    <location>
        <begin position="2324"/>
        <end position="2350"/>
    </location>
</feature>
<keyword evidence="5" id="KW-0808">Transferase</keyword>
<evidence type="ECO:0000256" key="9">
    <source>
        <dbReference type="ARBA" id="ARBA00022786"/>
    </source>
</evidence>
<feature type="compositionally biased region" description="Polar residues" evidence="13">
    <location>
        <begin position="913"/>
        <end position="922"/>
    </location>
</feature>
<dbReference type="InterPro" id="IPR011016">
    <property type="entry name" value="Znf_RING-CH"/>
</dbReference>
<feature type="transmembrane region" description="Helical" evidence="14">
    <location>
        <begin position="182"/>
        <end position="203"/>
    </location>
</feature>
<evidence type="ECO:0000256" key="14">
    <source>
        <dbReference type="SAM" id="Phobius"/>
    </source>
</evidence>
<feature type="compositionally biased region" description="Basic and acidic residues" evidence="13">
    <location>
        <begin position="523"/>
        <end position="533"/>
    </location>
</feature>
<name>A0A0C3AHT4_SERVB</name>
<proteinExistence type="predicted"/>
<dbReference type="CDD" id="cd16702">
    <property type="entry name" value="RING_CH-C4HC3_MARCH6"/>
    <property type="match status" value="1"/>
</dbReference>
<feature type="region of interest" description="Disordered" evidence="13">
    <location>
        <begin position="1"/>
        <end position="33"/>
    </location>
</feature>
<feature type="transmembrane region" description="Helical" evidence="14">
    <location>
        <begin position="2186"/>
        <end position="2205"/>
    </location>
</feature>
<dbReference type="GO" id="GO:0061630">
    <property type="term" value="F:ubiquitin protein ligase activity"/>
    <property type="evidence" value="ECO:0007669"/>
    <property type="project" value="UniProtKB-EC"/>
</dbReference>
<evidence type="ECO:0000313" key="16">
    <source>
        <dbReference type="EMBL" id="KIM24200.1"/>
    </source>
</evidence>
<evidence type="ECO:0000256" key="7">
    <source>
        <dbReference type="ARBA" id="ARBA00022723"/>
    </source>
</evidence>
<dbReference type="OrthoDB" id="264354at2759"/>
<feature type="region of interest" description="Disordered" evidence="13">
    <location>
        <begin position="735"/>
        <end position="835"/>
    </location>
</feature>
<reference evidence="16 17" key="1">
    <citation type="submission" date="2014-04" db="EMBL/GenBank/DDBJ databases">
        <authorList>
            <consortium name="DOE Joint Genome Institute"/>
            <person name="Kuo A."/>
            <person name="Zuccaro A."/>
            <person name="Kohler A."/>
            <person name="Nagy L.G."/>
            <person name="Floudas D."/>
            <person name="Copeland A."/>
            <person name="Barry K.W."/>
            <person name="Cichocki N."/>
            <person name="Veneault-Fourrey C."/>
            <person name="LaButti K."/>
            <person name="Lindquist E.A."/>
            <person name="Lipzen A."/>
            <person name="Lundell T."/>
            <person name="Morin E."/>
            <person name="Murat C."/>
            <person name="Sun H."/>
            <person name="Tunlid A."/>
            <person name="Henrissat B."/>
            <person name="Grigoriev I.V."/>
            <person name="Hibbett D.S."/>
            <person name="Martin F."/>
            <person name="Nordberg H.P."/>
            <person name="Cantor M.N."/>
            <person name="Hua S.X."/>
        </authorList>
    </citation>
    <scope>NUCLEOTIDE SEQUENCE [LARGE SCALE GENOMIC DNA]</scope>
    <source>
        <strain evidence="16 17">MAFF 305830</strain>
    </source>
</reference>
<feature type="compositionally biased region" description="Low complexity" evidence="13">
    <location>
        <begin position="1241"/>
        <end position="1256"/>
    </location>
</feature>
<feature type="compositionally biased region" description="Basic and acidic residues" evidence="13">
    <location>
        <begin position="765"/>
        <end position="774"/>
    </location>
</feature>
<reference evidence="17" key="2">
    <citation type="submission" date="2015-01" db="EMBL/GenBank/DDBJ databases">
        <title>Evolutionary Origins and Diversification of the Mycorrhizal Mutualists.</title>
        <authorList>
            <consortium name="DOE Joint Genome Institute"/>
            <consortium name="Mycorrhizal Genomics Consortium"/>
            <person name="Kohler A."/>
            <person name="Kuo A."/>
            <person name="Nagy L.G."/>
            <person name="Floudas D."/>
            <person name="Copeland A."/>
            <person name="Barry K.W."/>
            <person name="Cichocki N."/>
            <person name="Veneault-Fourrey C."/>
            <person name="LaButti K."/>
            <person name="Lindquist E.A."/>
            <person name="Lipzen A."/>
            <person name="Lundell T."/>
            <person name="Morin E."/>
            <person name="Murat C."/>
            <person name="Riley R."/>
            <person name="Ohm R."/>
            <person name="Sun H."/>
            <person name="Tunlid A."/>
            <person name="Henrissat B."/>
            <person name="Grigoriev I.V."/>
            <person name="Hibbett D.S."/>
            <person name="Martin F."/>
        </authorList>
    </citation>
    <scope>NUCLEOTIDE SEQUENCE [LARGE SCALE GENOMIC DNA]</scope>
    <source>
        <strain evidence="17">MAFF 305830</strain>
    </source>
</reference>
<feature type="transmembrane region" description="Helical" evidence="14">
    <location>
        <begin position="1620"/>
        <end position="1641"/>
    </location>
</feature>
<feature type="compositionally biased region" description="Polar residues" evidence="13">
    <location>
        <begin position="1201"/>
        <end position="1211"/>
    </location>
</feature>
<dbReference type="STRING" id="933852.A0A0C3AHT4"/>
<feature type="transmembrane region" description="Helical" evidence="14">
    <location>
        <begin position="2370"/>
        <end position="2395"/>
    </location>
</feature>
<evidence type="ECO:0000256" key="6">
    <source>
        <dbReference type="ARBA" id="ARBA00022692"/>
    </source>
</evidence>
<feature type="compositionally biased region" description="Pro residues" evidence="13">
    <location>
        <begin position="506"/>
        <end position="519"/>
    </location>
</feature>
<feature type="transmembrane region" description="Helical" evidence="14">
    <location>
        <begin position="1973"/>
        <end position="1994"/>
    </location>
</feature>
<feature type="transmembrane region" description="Helical" evidence="14">
    <location>
        <begin position="1917"/>
        <end position="1934"/>
    </location>
</feature>
<dbReference type="HOGENOM" id="CLU_229118_0_0_1"/>
<evidence type="ECO:0000256" key="4">
    <source>
        <dbReference type="ARBA" id="ARBA00012483"/>
    </source>
</evidence>
<keyword evidence="10" id="KW-0862">Zinc</keyword>
<feature type="region of interest" description="Disordered" evidence="13">
    <location>
        <begin position="503"/>
        <end position="541"/>
    </location>
</feature>
<dbReference type="InterPro" id="IPR013083">
    <property type="entry name" value="Znf_RING/FYVE/PHD"/>
</dbReference>
<feature type="compositionally biased region" description="Low complexity" evidence="13">
    <location>
        <begin position="1212"/>
        <end position="1229"/>
    </location>
</feature>
<feature type="region of interest" description="Disordered" evidence="13">
    <location>
        <begin position="1006"/>
        <end position="1031"/>
    </location>
</feature>
<feature type="transmembrane region" description="Helical" evidence="14">
    <location>
        <begin position="2240"/>
        <end position="2264"/>
    </location>
</feature>
<keyword evidence="17" id="KW-1185">Reference proteome</keyword>
<evidence type="ECO:0000256" key="1">
    <source>
        <dbReference type="ARBA" id="ARBA00000900"/>
    </source>
</evidence>
<dbReference type="Proteomes" id="UP000054097">
    <property type="component" value="Unassembled WGS sequence"/>
</dbReference>
<feature type="compositionally biased region" description="Pro residues" evidence="13">
    <location>
        <begin position="1191"/>
        <end position="1200"/>
    </location>
</feature>
<evidence type="ECO:0000256" key="13">
    <source>
        <dbReference type="SAM" id="MobiDB-lite"/>
    </source>
</evidence>
<feature type="transmembrane region" description="Helical" evidence="14">
    <location>
        <begin position="1835"/>
        <end position="1854"/>
    </location>
</feature>
<dbReference type="Pfam" id="PF12906">
    <property type="entry name" value="RINGv"/>
    <property type="match status" value="1"/>
</dbReference>
<comment type="subcellular location">
    <subcellularLocation>
        <location evidence="2">Membrane</location>
        <topology evidence="2">Multi-pass membrane protein</topology>
    </subcellularLocation>
</comment>
<feature type="transmembrane region" description="Helical" evidence="14">
    <location>
        <begin position="2143"/>
        <end position="2166"/>
    </location>
</feature>
<feature type="region of interest" description="Disordered" evidence="13">
    <location>
        <begin position="1283"/>
        <end position="1316"/>
    </location>
</feature>
<evidence type="ECO:0000256" key="8">
    <source>
        <dbReference type="ARBA" id="ARBA00022771"/>
    </source>
</evidence>
<gene>
    <name evidence="16" type="ORF">M408DRAFT_331945</name>
</gene>
<keyword evidence="6 14" id="KW-0812">Transmembrane</keyword>
<evidence type="ECO:0000313" key="17">
    <source>
        <dbReference type="Proteomes" id="UP000054097"/>
    </source>
</evidence>
<organism evidence="16 17">
    <name type="scientific">Serendipita vermifera MAFF 305830</name>
    <dbReference type="NCBI Taxonomy" id="933852"/>
    <lineage>
        <taxon>Eukaryota</taxon>
        <taxon>Fungi</taxon>
        <taxon>Dikarya</taxon>
        <taxon>Basidiomycota</taxon>
        <taxon>Agaricomycotina</taxon>
        <taxon>Agaricomycetes</taxon>
        <taxon>Sebacinales</taxon>
        <taxon>Serendipitaceae</taxon>
        <taxon>Serendipita</taxon>
    </lineage>
</organism>
<keyword evidence="8" id="KW-0863">Zinc-finger</keyword>
<dbReference type="GO" id="GO:0008270">
    <property type="term" value="F:zinc ion binding"/>
    <property type="evidence" value="ECO:0007669"/>
    <property type="project" value="UniProtKB-KW"/>
</dbReference>
<feature type="compositionally biased region" description="Polar residues" evidence="13">
    <location>
        <begin position="778"/>
        <end position="791"/>
    </location>
</feature>
<dbReference type="GO" id="GO:0036503">
    <property type="term" value="P:ERAD pathway"/>
    <property type="evidence" value="ECO:0007669"/>
    <property type="project" value="TreeGrafter"/>
</dbReference>
<feature type="compositionally biased region" description="Polar residues" evidence="13">
    <location>
        <begin position="683"/>
        <end position="692"/>
    </location>
</feature>
<feature type="compositionally biased region" description="Polar residues" evidence="13">
    <location>
        <begin position="1378"/>
        <end position="1393"/>
    </location>
</feature>
<comment type="catalytic activity">
    <reaction evidence="1">
        <text>S-ubiquitinyl-[E2 ubiquitin-conjugating enzyme]-L-cysteine + [acceptor protein]-L-lysine = [E2 ubiquitin-conjugating enzyme]-L-cysteine + N(6)-ubiquitinyl-[acceptor protein]-L-lysine.</text>
        <dbReference type="EC" id="2.3.2.27"/>
    </reaction>
</comment>
<feature type="region of interest" description="Disordered" evidence="13">
    <location>
        <begin position="1358"/>
        <end position="1395"/>
    </location>
</feature>
<evidence type="ECO:0000256" key="10">
    <source>
        <dbReference type="ARBA" id="ARBA00022833"/>
    </source>
</evidence>
<feature type="domain" description="RING-CH-type" evidence="15">
    <location>
        <begin position="91"/>
        <end position="152"/>
    </location>
</feature>
<feature type="transmembrane region" description="Helical" evidence="14">
    <location>
        <begin position="1860"/>
        <end position="1879"/>
    </location>
</feature>
<evidence type="ECO:0000256" key="5">
    <source>
        <dbReference type="ARBA" id="ARBA00022679"/>
    </source>
</evidence>
<feature type="region of interest" description="Disordered" evidence="13">
    <location>
        <begin position="674"/>
        <end position="701"/>
    </location>
</feature>
<accession>A0A0C3AHT4</accession>
<feature type="compositionally biased region" description="Polar residues" evidence="13">
    <location>
        <begin position="799"/>
        <end position="812"/>
    </location>
</feature>
<dbReference type="PANTHER" id="PTHR13145:SF0">
    <property type="entry name" value="E3 UBIQUITIN-PROTEIN LIGASE MARCHF6"/>
    <property type="match status" value="1"/>
</dbReference>
<dbReference type="EMBL" id="KN824327">
    <property type="protein sequence ID" value="KIM24200.1"/>
    <property type="molecule type" value="Genomic_DNA"/>
</dbReference>
<keyword evidence="11 14" id="KW-1133">Transmembrane helix</keyword>
<feature type="transmembrane region" description="Helical" evidence="14">
    <location>
        <begin position="2284"/>
        <end position="2303"/>
    </location>
</feature>
<dbReference type="GO" id="GO:0005789">
    <property type="term" value="C:endoplasmic reticulum membrane"/>
    <property type="evidence" value="ECO:0007669"/>
    <property type="project" value="TreeGrafter"/>
</dbReference>
<evidence type="ECO:0000256" key="11">
    <source>
        <dbReference type="ARBA" id="ARBA00022989"/>
    </source>
</evidence>
<dbReference type="SMART" id="SM00744">
    <property type="entry name" value="RINGv"/>
    <property type="match status" value="1"/>
</dbReference>
<evidence type="ECO:0000256" key="3">
    <source>
        <dbReference type="ARBA" id="ARBA00004906"/>
    </source>
</evidence>
<feature type="transmembrane region" description="Helical" evidence="14">
    <location>
        <begin position="2018"/>
        <end position="2036"/>
    </location>
</feature>
<feature type="region of interest" description="Disordered" evidence="13">
    <location>
        <begin position="1155"/>
        <end position="1269"/>
    </location>
</feature>
<feature type="transmembrane region" description="Helical" evidence="14">
    <location>
        <begin position="1886"/>
        <end position="1905"/>
    </location>
</feature>
<keyword evidence="7" id="KW-0479">Metal-binding</keyword>